<dbReference type="Gene3D" id="3.80.30.20">
    <property type="entry name" value="tm_1862 like domain"/>
    <property type="match status" value="1"/>
</dbReference>
<proteinExistence type="predicted"/>
<dbReference type="PANTHER" id="PTHR43409">
    <property type="entry name" value="ANAEROBIC MAGNESIUM-PROTOPORPHYRIN IX MONOMETHYL ESTER CYCLASE-RELATED"/>
    <property type="match status" value="1"/>
</dbReference>
<keyword evidence="5" id="KW-0411">Iron-sulfur</keyword>
<evidence type="ECO:0000256" key="5">
    <source>
        <dbReference type="ARBA" id="ARBA00023014"/>
    </source>
</evidence>
<keyword evidence="4" id="KW-0408">Iron</keyword>
<accession>A0A382Z339</accession>
<dbReference type="EMBL" id="UINC01180423">
    <property type="protein sequence ID" value="SVD89609.1"/>
    <property type="molecule type" value="Genomic_DNA"/>
</dbReference>
<dbReference type="SFLD" id="SFLDG01082">
    <property type="entry name" value="B12-binding_domain_containing"/>
    <property type="match status" value="1"/>
</dbReference>
<dbReference type="Pfam" id="PF04055">
    <property type="entry name" value="Radical_SAM"/>
    <property type="match status" value="1"/>
</dbReference>
<feature type="domain" description="Radical SAM core" evidence="6">
    <location>
        <begin position="14"/>
        <end position="253"/>
    </location>
</feature>
<dbReference type="SUPFAM" id="SSF102114">
    <property type="entry name" value="Radical SAM enzymes"/>
    <property type="match status" value="1"/>
</dbReference>
<dbReference type="InterPro" id="IPR051198">
    <property type="entry name" value="BchE-like"/>
</dbReference>
<gene>
    <name evidence="7" type="ORF">METZ01_LOCUS442463</name>
</gene>
<dbReference type="InterPro" id="IPR058240">
    <property type="entry name" value="rSAM_sf"/>
</dbReference>
<dbReference type="SMART" id="SM00729">
    <property type="entry name" value="Elp3"/>
    <property type="match status" value="1"/>
</dbReference>
<dbReference type="GO" id="GO:0046872">
    <property type="term" value="F:metal ion binding"/>
    <property type="evidence" value="ECO:0007669"/>
    <property type="project" value="UniProtKB-KW"/>
</dbReference>
<feature type="non-terminal residue" evidence="7">
    <location>
        <position position="260"/>
    </location>
</feature>
<comment type="cofactor">
    <cofactor evidence="1">
        <name>[4Fe-4S] cluster</name>
        <dbReference type="ChEBI" id="CHEBI:49883"/>
    </cofactor>
</comment>
<keyword evidence="2" id="KW-0949">S-adenosyl-L-methionine</keyword>
<evidence type="ECO:0000259" key="6">
    <source>
        <dbReference type="PROSITE" id="PS51918"/>
    </source>
</evidence>
<dbReference type="GO" id="GO:0051536">
    <property type="term" value="F:iron-sulfur cluster binding"/>
    <property type="evidence" value="ECO:0007669"/>
    <property type="project" value="UniProtKB-KW"/>
</dbReference>
<evidence type="ECO:0000256" key="2">
    <source>
        <dbReference type="ARBA" id="ARBA00022691"/>
    </source>
</evidence>
<protein>
    <recommendedName>
        <fullName evidence="6">Radical SAM core domain-containing protein</fullName>
    </recommendedName>
</protein>
<dbReference type="InterPro" id="IPR006638">
    <property type="entry name" value="Elp3/MiaA/NifB-like_rSAM"/>
</dbReference>
<reference evidence="7" key="1">
    <citation type="submission" date="2018-05" db="EMBL/GenBank/DDBJ databases">
        <authorList>
            <person name="Lanie J.A."/>
            <person name="Ng W.-L."/>
            <person name="Kazmierczak K.M."/>
            <person name="Andrzejewski T.M."/>
            <person name="Davidsen T.M."/>
            <person name="Wayne K.J."/>
            <person name="Tettelin H."/>
            <person name="Glass J.I."/>
            <person name="Rusch D."/>
            <person name="Podicherti R."/>
            <person name="Tsui H.-C.T."/>
            <person name="Winkler M.E."/>
        </authorList>
    </citation>
    <scope>NUCLEOTIDE SEQUENCE</scope>
</reference>
<evidence type="ECO:0000313" key="7">
    <source>
        <dbReference type="EMBL" id="SVD89609.1"/>
    </source>
</evidence>
<dbReference type="AlphaFoldDB" id="A0A382Z339"/>
<keyword evidence="3" id="KW-0479">Metal-binding</keyword>
<evidence type="ECO:0000256" key="3">
    <source>
        <dbReference type="ARBA" id="ARBA00022723"/>
    </source>
</evidence>
<sequence>RLFEESRFYRPMSGKVYKMFPVETHRGCPYKCSFCNSPDTMEMYKTEAGTNYLRHKSFENMRRELLFYKNEMKAEYLYFWADTFFSWSQRDLETFADIYADIKLPFWCQTRPETITKKRIEIVQKMGLDKMSLGVEHGNYEFRKKYIDRQMPNYVVTDAMNLLYDMGVGTTCNNIIGFPYETRKLAFDTIRLNRTFRATDRTVHPFTPFHGTPLKKVTDQLGFTKHTDIQRSFSTVGSQMDMPQFRKKEINGLVKTFNMY</sequence>
<dbReference type="GO" id="GO:0003824">
    <property type="term" value="F:catalytic activity"/>
    <property type="evidence" value="ECO:0007669"/>
    <property type="project" value="InterPro"/>
</dbReference>
<evidence type="ECO:0000256" key="1">
    <source>
        <dbReference type="ARBA" id="ARBA00001966"/>
    </source>
</evidence>
<dbReference type="PROSITE" id="PS51918">
    <property type="entry name" value="RADICAL_SAM"/>
    <property type="match status" value="1"/>
</dbReference>
<dbReference type="InterPro" id="IPR023404">
    <property type="entry name" value="rSAM_horseshoe"/>
</dbReference>
<dbReference type="SFLD" id="SFLDS00029">
    <property type="entry name" value="Radical_SAM"/>
    <property type="match status" value="1"/>
</dbReference>
<name>A0A382Z339_9ZZZZ</name>
<dbReference type="InterPro" id="IPR007197">
    <property type="entry name" value="rSAM"/>
</dbReference>
<feature type="non-terminal residue" evidence="7">
    <location>
        <position position="1"/>
    </location>
</feature>
<organism evidence="7">
    <name type="scientific">marine metagenome</name>
    <dbReference type="NCBI Taxonomy" id="408172"/>
    <lineage>
        <taxon>unclassified sequences</taxon>
        <taxon>metagenomes</taxon>
        <taxon>ecological metagenomes</taxon>
    </lineage>
</organism>
<evidence type="ECO:0000256" key="4">
    <source>
        <dbReference type="ARBA" id="ARBA00023004"/>
    </source>
</evidence>
<dbReference type="CDD" id="cd01335">
    <property type="entry name" value="Radical_SAM"/>
    <property type="match status" value="1"/>
</dbReference>